<dbReference type="CDD" id="cd09917">
    <property type="entry name" value="F-box_SF"/>
    <property type="match status" value="1"/>
</dbReference>
<dbReference type="RefSeq" id="XP_002675810.1">
    <property type="nucleotide sequence ID" value="XM_002675764.1"/>
</dbReference>
<dbReference type="InParanoid" id="D2VJP3"/>
<name>D2VJP3_NAEGR</name>
<protein>
    <recommendedName>
        <fullName evidence="2">F-box domain-containing protein</fullName>
    </recommendedName>
</protein>
<dbReference type="KEGG" id="ngr:NAEGRDRAFT_69112"/>
<dbReference type="GeneID" id="8852962"/>
<dbReference type="SUPFAM" id="SSF81383">
    <property type="entry name" value="F-box domain"/>
    <property type="match status" value="1"/>
</dbReference>
<feature type="region of interest" description="Disordered" evidence="1">
    <location>
        <begin position="1"/>
        <end position="21"/>
    </location>
</feature>
<dbReference type="InterPro" id="IPR036047">
    <property type="entry name" value="F-box-like_dom_sf"/>
</dbReference>
<keyword evidence="4" id="KW-1185">Reference proteome</keyword>
<evidence type="ECO:0000313" key="4">
    <source>
        <dbReference type="Proteomes" id="UP000006671"/>
    </source>
</evidence>
<feature type="domain" description="F-box" evidence="2">
    <location>
        <begin position="65"/>
        <end position="111"/>
    </location>
</feature>
<dbReference type="VEuPathDB" id="AmoebaDB:NAEGRDRAFT_69112"/>
<organism evidence="4">
    <name type="scientific">Naegleria gruberi</name>
    <name type="common">Amoeba</name>
    <dbReference type="NCBI Taxonomy" id="5762"/>
    <lineage>
        <taxon>Eukaryota</taxon>
        <taxon>Discoba</taxon>
        <taxon>Heterolobosea</taxon>
        <taxon>Tetramitia</taxon>
        <taxon>Eutetramitia</taxon>
        <taxon>Vahlkampfiidae</taxon>
        <taxon>Naegleria</taxon>
    </lineage>
</organism>
<evidence type="ECO:0000256" key="1">
    <source>
        <dbReference type="SAM" id="MobiDB-lite"/>
    </source>
</evidence>
<dbReference type="Proteomes" id="UP000006671">
    <property type="component" value="Unassembled WGS sequence"/>
</dbReference>
<evidence type="ECO:0000259" key="2">
    <source>
        <dbReference type="PROSITE" id="PS50181"/>
    </source>
</evidence>
<evidence type="ECO:0000313" key="3">
    <source>
        <dbReference type="EMBL" id="EFC43066.1"/>
    </source>
</evidence>
<proteinExistence type="predicted"/>
<dbReference type="InterPro" id="IPR001810">
    <property type="entry name" value="F-box_dom"/>
</dbReference>
<reference evidence="3 4" key="1">
    <citation type="journal article" date="2010" name="Cell">
        <title>The genome of Naegleria gruberi illuminates early eukaryotic versatility.</title>
        <authorList>
            <person name="Fritz-Laylin L.K."/>
            <person name="Prochnik S.E."/>
            <person name="Ginger M.L."/>
            <person name="Dacks J.B."/>
            <person name="Carpenter M.L."/>
            <person name="Field M.C."/>
            <person name="Kuo A."/>
            <person name="Paredez A."/>
            <person name="Chapman J."/>
            <person name="Pham J."/>
            <person name="Shu S."/>
            <person name="Neupane R."/>
            <person name="Cipriano M."/>
            <person name="Mancuso J."/>
            <person name="Tu H."/>
            <person name="Salamov A."/>
            <person name="Lindquist E."/>
            <person name="Shapiro H."/>
            <person name="Lucas S."/>
            <person name="Grigoriev I.V."/>
            <person name="Cande W.Z."/>
            <person name="Fulton C."/>
            <person name="Rokhsar D.S."/>
            <person name="Dawson S.C."/>
        </authorList>
    </citation>
    <scope>NUCLEOTIDE SEQUENCE [LARGE SCALE GENOMIC DNA]</scope>
    <source>
        <strain evidence="3 4">NEG-M</strain>
    </source>
</reference>
<accession>D2VJP3</accession>
<dbReference type="AlphaFoldDB" id="D2VJP3"/>
<dbReference type="Pfam" id="PF00646">
    <property type="entry name" value="F-box"/>
    <property type="match status" value="1"/>
</dbReference>
<sequence length="289" mass="33941">MKRKESSKSKQAKRPKLDQEQMKLVALLDEALSKGKLVKEQPNSDSSSTTLSSSLVKEPHIGMIQLNGVECPDELLSLIFDFLDVESLQRSQLVSKKCYLLSVEDRRYEKAMREEFPIYTKRLEYLNEFYGLKIKLLRRRFITRHEERLFWWIVEASNTDEDKVFEIIVENCLLDQIDKIASQFRNAQHKLYVSGKDAFGIYFEDDSGLYAMCEIISKGEEFFRKVCAQPILGRYAFKTGHEMYMYSFSDFSYIPMKGHNEDETTYQQRKQDAIQAFVEGYEAFKKHNL</sequence>
<gene>
    <name evidence="3" type="ORF">NAEGRDRAFT_69112</name>
</gene>
<dbReference type="PROSITE" id="PS50181">
    <property type="entry name" value="FBOX"/>
    <property type="match status" value="1"/>
</dbReference>
<dbReference type="EMBL" id="GG738876">
    <property type="protein sequence ID" value="EFC43066.1"/>
    <property type="molecule type" value="Genomic_DNA"/>
</dbReference>